<dbReference type="InterPro" id="IPR023066">
    <property type="entry name" value="Quinolinate_synth_type2"/>
</dbReference>
<sequence>MGADVDLEQEIQELKRRHNAVILAHYYQESEIQDVADFVGDSLALAQAAAKTQADVIVFCGVHFMAETAKILNPTRRVLLPDLKAGCSLSDRCPPAAFRAFKEKHPEHFVVSYVNSSAAVKAMSDVICTSSNAVKIVNQVPRDRQILFAPDQHLGRYVMKQTGRDMVLWPGSCIVHEIFSEKRLVQLKVQHPDAEVVAHPECEEAVLRHADFIGSTKALLDYVLKSPKREFIVVTEAGILHQMKRGAPDKLFIPAPPDNDCSCNECPYMRLNTLEKLYQCMRDGTPELTLPAELQTAALAPLRRMLEWSL</sequence>
<dbReference type="InterPro" id="IPR036094">
    <property type="entry name" value="NadA_sf"/>
</dbReference>
<evidence type="ECO:0000256" key="1">
    <source>
        <dbReference type="ARBA" id="ARBA00003791"/>
    </source>
</evidence>
<comment type="similarity">
    <text evidence="14">Belongs to the quinolinate synthase family. Type 2 subfamily.</text>
</comment>
<dbReference type="GO" id="GO:0051539">
    <property type="term" value="F:4 iron, 4 sulfur cluster binding"/>
    <property type="evidence" value="ECO:0007669"/>
    <property type="project" value="UniProtKB-KW"/>
</dbReference>
<keyword evidence="7 14" id="KW-0662">Pyridine nucleotide biosynthesis</keyword>
<dbReference type="HAMAP" id="MF_00568">
    <property type="entry name" value="NadA_type2"/>
    <property type="match status" value="1"/>
</dbReference>
<keyword evidence="11 14" id="KW-0411">Iron-sulfur</keyword>
<comment type="function">
    <text evidence="1 14">Catalyzes the condensation of iminoaspartate with dihydroxyacetone phosphate to form quinolinate.</text>
</comment>
<keyword evidence="10 14" id="KW-0408">Iron</keyword>
<comment type="caution">
    <text evidence="15">The sequence shown here is derived from an EMBL/GenBank/DDBJ whole genome shotgun (WGS) entry which is preliminary data.</text>
</comment>
<evidence type="ECO:0000256" key="14">
    <source>
        <dbReference type="HAMAP-Rule" id="MF_00568"/>
    </source>
</evidence>
<evidence type="ECO:0000256" key="13">
    <source>
        <dbReference type="ARBA" id="ARBA00073059"/>
    </source>
</evidence>
<comment type="catalytic activity">
    <reaction evidence="12">
        <text>iminosuccinate + dihydroxyacetone phosphate = quinolinate + phosphate + 2 H2O + H(+)</text>
        <dbReference type="Rhea" id="RHEA:25888"/>
        <dbReference type="ChEBI" id="CHEBI:15377"/>
        <dbReference type="ChEBI" id="CHEBI:15378"/>
        <dbReference type="ChEBI" id="CHEBI:29959"/>
        <dbReference type="ChEBI" id="CHEBI:43474"/>
        <dbReference type="ChEBI" id="CHEBI:57642"/>
        <dbReference type="ChEBI" id="CHEBI:77875"/>
        <dbReference type="EC" id="2.5.1.72"/>
    </reaction>
    <physiologicalReaction direction="left-to-right" evidence="12">
        <dbReference type="Rhea" id="RHEA:25889"/>
    </physiologicalReaction>
</comment>
<dbReference type="RefSeq" id="WP_071899744.1">
    <property type="nucleotide sequence ID" value="NZ_MPIN01000004.1"/>
</dbReference>
<dbReference type="OrthoDB" id="9801204at2"/>
<dbReference type="GO" id="GO:0008987">
    <property type="term" value="F:quinolinate synthetase A activity"/>
    <property type="evidence" value="ECO:0007669"/>
    <property type="project" value="UniProtKB-UniRule"/>
</dbReference>
<keyword evidence="16" id="KW-1185">Reference proteome</keyword>
<dbReference type="PANTHER" id="PTHR30573:SF0">
    <property type="entry name" value="QUINOLINATE SYNTHASE, CHLOROPLASTIC"/>
    <property type="match status" value="1"/>
</dbReference>
<proteinExistence type="inferred from homology"/>
<evidence type="ECO:0000256" key="11">
    <source>
        <dbReference type="ARBA" id="ARBA00023014"/>
    </source>
</evidence>
<evidence type="ECO:0000256" key="3">
    <source>
        <dbReference type="ARBA" id="ARBA00005065"/>
    </source>
</evidence>
<comment type="cofactor">
    <cofactor evidence="14">
        <name>[4Fe-4S] cluster</name>
        <dbReference type="ChEBI" id="CHEBI:49883"/>
    </cofactor>
    <text evidence="14">Binds 1 [4Fe-4S] cluster per subunit.</text>
</comment>
<evidence type="ECO:0000256" key="10">
    <source>
        <dbReference type="ARBA" id="ARBA00023004"/>
    </source>
</evidence>
<evidence type="ECO:0000256" key="5">
    <source>
        <dbReference type="ARBA" id="ARBA00022485"/>
    </source>
</evidence>
<evidence type="ECO:0000256" key="9">
    <source>
        <dbReference type="ARBA" id="ARBA00022723"/>
    </source>
</evidence>
<keyword evidence="8 14" id="KW-0808">Transferase</keyword>
<reference evidence="15 16" key="2">
    <citation type="submission" date="2016-12" db="EMBL/GenBank/DDBJ databases">
        <title>Draft Genome Sequence of Cystobacter ferrugineus Strain Cbfe23.</title>
        <authorList>
            <person name="Akbar S."/>
            <person name="Dowd S.E."/>
            <person name="Stevens D.C."/>
        </authorList>
    </citation>
    <scope>NUCLEOTIDE SEQUENCE [LARGE SCALE GENOMIC DNA]</scope>
    <source>
        <strain evidence="15 16">Cbfe23</strain>
    </source>
</reference>
<dbReference type="NCBIfam" id="NF006878">
    <property type="entry name" value="PRK09375.1-2"/>
    <property type="match status" value="1"/>
</dbReference>
<keyword evidence="5 14" id="KW-0004">4Fe-4S</keyword>
<dbReference type="FunFam" id="3.40.50.10800:FF:000003">
    <property type="entry name" value="Quinolinate synthase A"/>
    <property type="match status" value="1"/>
</dbReference>
<feature type="binding site" evidence="14">
    <location>
        <position position="216"/>
    </location>
    <ligand>
        <name>iminosuccinate</name>
        <dbReference type="ChEBI" id="CHEBI:77875"/>
    </ligand>
</feature>
<evidence type="ECO:0000256" key="7">
    <source>
        <dbReference type="ARBA" id="ARBA00022642"/>
    </source>
</evidence>
<dbReference type="Pfam" id="PF02445">
    <property type="entry name" value="NadA"/>
    <property type="match status" value="1"/>
</dbReference>
<accession>A0A1L9BBC8</accession>
<organism evidence="15 16">
    <name type="scientific">Cystobacter ferrugineus</name>
    <dbReference type="NCBI Taxonomy" id="83449"/>
    <lineage>
        <taxon>Bacteria</taxon>
        <taxon>Pseudomonadati</taxon>
        <taxon>Myxococcota</taxon>
        <taxon>Myxococcia</taxon>
        <taxon>Myxococcales</taxon>
        <taxon>Cystobacterineae</taxon>
        <taxon>Archangiaceae</taxon>
        <taxon>Cystobacter</taxon>
    </lineage>
</organism>
<feature type="binding site" evidence="14">
    <location>
        <position position="87"/>
    </location>
    <ligand>
        <name>[4Fe-4S] cluster</name>
        <dbReference type="ChEBI" id="CHEBI:49883"/>
    </ligand>
</feature>
<evidence type="ECO:0000256" key="12">
    <source>
        <dbReference type="ARBA" id="ARBA00050125"/>
    </source>
</evidence>
<evidence type="ECO:0000313" key="15">
    <source>
        <dbReference type="EMBL" id="OJH39577.1"/>
    </source>
</evidence>
<evidence type="ECO:0000256" key="2">
    <source>
        <dbReference type="ARBA" id="ARBA00004496"/>
    </source>
</evidence>
<name>A0A1L9BBC8_9BACT</name>
<evidence type="ECO:0000256" key="4">
    <source>
        <dbReference type="ARBA" id="ARBA00012669"/>
    </source>
</evidence>
<gene>
    <name evidence="14" type="primary">nadA</name>
    <name evidence="15" type="ORF">BON30_18975</name>
</gene>
<dbReference type="PANTHER" id="PTHR30573">
    <property type="entry name" value="QUINOLINATE SYNTHETASE A"/>
    <property type="match status" value="1"/>
</dbReference>
<dbReference type="STRING" id="83449.BON30_18975"/>
<dbReference type="Proteomes" id="UP000182229">
    <property type="component" value="Unassembled WGS sequence"/>
</dbReference>
<reference evidence="16" key="1">
    <citation type="submission" date="2016-11" db="EMBL/GenBank/DDBJ databases">
        <authorList>
            <person name="Shukria A."/>
            <person name="Stevens D.C."/>
        </authorList>
    </citation>
    <scope>NUCLEOTIDE SEQUENCE [LARGE SCALE GENOMIC DNA]</scope>
    <source>
        <strain evidence="16">Cbfe23</strain>
    </source>
</reference>
<dbReference type="AlphaFoldDB" id="A0A1L9BBC8"/>
<dbReference type="UniPathway" id="UPA00253">
    <property type="reaction ID" value="UER00327"/>
</dbReference>
<dbReference type="NCBIfam" id="TIGR00550">
    <property type="entry name" value="nadA"/>
    <property type="match status" value="1"/>
</dbReference>
<evidence type="ECO:0000313" key="16">
    <source>
        <dbReference type="Proteomes" id="UP000182229"/>
    </source>
</evidence>
<comment type="pathway">
    <text evidence="3 14">Cofactor biosynthesis; NAD(+) biosynthesis; quinolinate from iminoaspartate: step 1/1.</text>
</comment>
<feature type="binding site" evidence="14">
    <location>
        <begin position="113"/>
        <end position="115"/>
    </location>
    <ligand>
        <name>iminosuccinate</name>
        <dbReference type="ChEBI" id="CHEBI:77875"/>
    </ligand>
</feature>
<keyword evidence="9 14" id="KW-0479">Metal-binding</keyword>
<dbReference type="NCBIfam" id="NF006879">
    <property type="entry name" value="PRK09375.1-4"/>
    <property type="match status" value="1"/>
</dbReference>
<evidence type="ECO:0000256" key="6">
    <source>
        <dbReference type="ARBA" id="ARBA00022490"/>
    </source>
</evidence>
<dbReference type="GO" id="GO:0005829">
    <property type="term" value="C:cytosol"/>
    <property type="evidence" value="ECO:0007669"/>
    <property type="project" value="TreeGrafter"/>
</dbReference>
<keyword evidence="6 14" id="KW-0963">Cytoplasm</keyword>
<feature type="binding site" evidence="14">
    <location>
        <position position="25"/>
    </location>
    <ligand>
        <name>iminosuccinate</name>
        <dbReference type="ChEBI" id="CHEBI:77875"/>
    </ligand>
</feature>
<dbReference type="EMBL" id="MPIN01000004">
    <property type="protein sequence ID" value="OJH39577.1"/>
    <property type="molecule type" value="Genomic_DNA"/>
</dbReference>
<dbReference type="SUPFAM" id="SSF142754">
    <property type="entry name" value="NadA-like"/>
    <property type="match status" value="1"/>
</dbReference>
<dbReference type="FunFam" id="3.40.50.10800:FF:000001">
    <property type="entry name" value="Quinolinate synthase A"/>
    <property type="match status" value="1"/>
</dbReference>
<feature type="binding site" evidence="14">
    <location>
        <position position="130"/>
    </location>
    <ligand>
        <name>iminosuccinate</name>
        <dbReference type="ChEBI" id="CHEBI:77875"/>
    </ligand>
</feature>
<dbReference type="GO" id="GO:0034628">
    <property type="term" value="P:'de novo' NAD+ biosynthetic process from L-aspartate"/>
    <property type="evidence" value="ECO:0007669"/>
    <property type="project" value="TreeGrafter"/>
</dbReference>
<evidence type="ECO:0000256" key="8">
    <source>
        <dbReference type="ARBA" id="ARBA00022679"/>
    </source>
</evidence>
<dbReference type="Gene3D" id="3.40.50.10800">
    <property type="entry name" value="NadA-like"/>
    <property type="match status" value="3"/>
</dbReference>
<feature type="binding site" evidence="14">
    <location>
        <position position="42"/>
    </location>
    <ligand>
        <name>iminosuccinate</name>
        <dbReference type="ChEBI" id="CHEBI:77875"/>
    </ligand>
</feature>
<comment type="subcellular location">
    <subcellularLocation>
        <location evidence="2 14">Cytoplasm</location>
    </subcellularLocation>
</comment>
<protein>
    <recommendedName>
        <fullName evidence="13 14">Quinolinate synthase</fullName>
        <ecNumber evidence="4 14">2.5.1.72</ecNumber>
    </recommendedName>
</protein>
<feature type="binding site" evidence="14">
    <location>
        <position position="266"/>
    </location>
    <ligand>
        <name>[4Fe-4S] cluster</name>
        <dbReference type="ChEBI" id="CHEBI:49883"/>
    </ligand>
</feature>
<dbReference type="InterPro" id="IPR003473">
    <property type="entry name" value="NadA"/>
</dbReference>
<dbReference type="EC" id="2.5.1.72" evidence="4 14"/>
<feature type="binding site" evidence="14">
    <location>
        <position position="173"/>
    </location>
    <ligand>
        <name>[4Fe-4S] cluster</name>
        <dbReference type="ChEBI" id="CHEBI:49883"/>
    </ligand>
</feature>
<dbReference type="GO" id="GO:0046872">
    <property type="term" value="F:metal ion binding"/>
    <property type="evidence" value="ECO:0007669"/>
    <property type="project" value="UniProtKB-KW"/>
</dbReference>
<feature type="binding site" evidence="14">
    <location>
        <begin position="199"/>
        <end position="201"/>
    </location>
    <ligand>
        <name>iminosuccinate</name>
        <dbReference type="ChEBI" id="CHEBI:77875"/>
    </ligand>
</feature>